<evidence type="ECO:0000256" key="6">
    <source>
        <dbReference type="ARBA" id="ARBA00022679"/>
    </source>
</evidence>
<comment type="similarity">
    <text evidence="2">Belongs to the thiolase-like superfamily. Beta-ketoacyl-ACP synthases family.</text>
</comment>
<evidence type="ECO:0000256" key="10">
    <source>
        <dbReference type="ARBA" id="ARBA00037576"/>
    </source>
</evidence>
<dbReference type="Pfam" id="PF00109">
    <property type="entry name" value="ketoacyl-synt"/>
    <property type="match status" value="1"/>
</dbReference>
<dbReference type="SUPFAM" id="SSF53901">
    <property type="entry name" value="Thiolase-like"/>
    <property type="match status" value="2"/>
</dbReference>
<dbReference type="Gene3D" id="3.40.47.10">
    <property type="match status" value="2"/>
</dbReference>
<evidence type="ECO:0000256" key="3">
    <source>
        <dbReference type="ARBA" id="ARBA00022458"/>
    </source>
</evidence>
<dbReference type="EMBL" id="VBPA01000432">
    <property type="protein sequence ID" value="TMQ67813.1"/>
    <property type="molecule type" value="Genomic_DNA"/>
</dbReference>
<dbReference type="NCBIfam" id="NF005589">
    <property type="entry name" value="PRK07314.1"/>
    <property type="match status" value="1"/>
</dbReference>
<dbReference type="Pfam" id="PF02801">
    <property type="entry name" value="Ketoacyl-synt_C"/>
    <property type="match status" value="1"/>
</dbReference>
<evidence type="ECO:0000256" key="1">
    <source>
        <dbReference type="ARBA" id="ARBA00004533"/>
    </source>
</evidence>
<dbReference type="InterPro" id="IPR016039">
    <property type="entry name" value="Thiolase-like"/>
</dbReference>
<evidence type="ECO:0000259" key="13">
    <source>
        <dbReference type="PROSITE" id="PS52004"/>
    </source>
</evidence>
<keyword evidence="5" id="KW-0997">Cell inner membrane</keyword>
<dbReference type="PANTHER" id="PTHR11712">
    <property type="entry name" value="POLYKETIDE SYNTHASE-RELATED"/>
    <property type="match status" value="1"/>
</dbReference>
<dbReference type="InterPro" id="IPR020615">
    <property type="entry name" value="Thiolase_acyl_enz_int_AS"/>
</dbReference>
<comment type="function">
    <text evidence="10">Proposed to synthesize NOD factor fatty acyl chain. Involved in the synthesis of a highly unsaturated fatty acid moiety, which forms part of a lipo-oligosaccharide that is responsible for host specificity.</text>
</comment>
<accession>A0A538TW02</accession>
<evidence type="ECO:0000256" key="8">
    <source>
        <dbReference type="ARBA" id="ARBA00022989"/>
    </source>
</evidence>
<dbReference type="InterPro" id="IPR014030">
    <property type="entry name" value="Ketoacyl_synth_N"/>
</dbReference>
<keyword evidence="8" id="KW-1133">Transmembrane helix</keyword>
<organism evidence="14 15">
    <name type="scientific">Eiseniibacteriota bacterium</name>
    <dbReference type="NCBI Taxonomy" id="2212470"/>
    <lineage>
        <taxon>Bacteria</taxon>
        <taxon>Candidatus Eiseniibacteriota</taxon>
    </lineage>
</organism>
<dbReference type="Proteomes" id="UP000319836">
    <property type="component" value="Unassembled WGS sequence"/>
</dbReference>
<dbReference type="InterPro" id="IPR018201">
    <property type="entry name" value="Ketoacyl_synth_AS"/>
</dbReference>
<name>A0A538TW02_UNCEI</name>
<evidence type="ECO:0000313" key="15">
    <source>
        <dbReference type="Proteomes" id="UP000319836"/>
    </source>
</evidence>
<evidence type="ECO:0000256" key="2">
    <source>
        <dbReference type="ARBA" id="ARBA00008467"/>
    </source>
</evidence>
<dbReference type="PROSITE" id="PS52004">
    <property type="entry name" value="KS3_2"/>
    <property type="match status" value="1"/>
</dbReference>
<dbReference type="PROSITE" id="PS00098">
    <property type="entry name" value="THIOLASE_1"/>
    <property type="match status" value="1"/>
</dbReference>
<keyword evidence="3" id="KW-0536">Nodulation</keyword>
<evidence type="ECO:0000256" key="5">
    <source>
        <dbReference type="ARBA" id="ARBA00022519"/>
    </source>
</evidence>
<dbReference type="InterPro" id="IPR020841">
    <property type="entry name" value="PKS_Beta-ketoAc_synthase_dom"/>
</dbReference>
<comment type="caution">
    <text evidence="14">The sequence shown here is derived from an EMBL/GenBank/DDBJ whole genome shotgun (WGS) entry which is preliminary data.</text>
</comment>
<keyword evidence="7" id="KW-0812">Transmembrane</keyword>
<dbReference type="GO" id="GO:0004315">
    <property type="term" value="F:3-oxoacyl-[acyl-carrier-protein] synthase activity"/>
    <property type="evidence" value="ECO:0007669"/>
    <property type="project" value="InterPro"/>
</dbReference>
<dbReference type="GO" id="GO:0005886">
    <property type="term" value="C:plasma membrane"/>
    <property type="evidence" value="ECO:0007669"/>
    <property type="project" value="UniProtKB-SubCell"/>
</dbReference>
<evidence type="ECO:0000256" key="9">
    <source>
        <dbReference type="ARBA" id="ARBA00023136"/>
    </source>
</evidence>
<dbReference type="AlphaFoldDB" id="A0A538TW02"/>
<dbReference type="PANTHER" id="PTHR11712:SF352">
    <property type="entry name" value="3-OXOACYL-[ACYL-CARRIER-PROTEIN] SYNTHASE"/>
    <property type="match status" value="1"/>
</dbReference>
<evidence type="ECO:0000256" key="12">
    <source>
        <dbReference type="ARBA" id="ARBA00041756"/>
    </source>
</evidence>
<keyword evidence="4" id="KW-1003">Cell membrane</keyword>
<keyword evidence="9" id="KW-0472">Membrane</keyword>
<dbReference type="GO" id="GO:0006633">
    <property type="term" value="P:fatty acid biosynthetic process"/>
    <property type="evidence" value="ECO:0007669"/>
    <property type="project" value="InterPro"/>
</dbReference>
<sequence>MRRIVVTGLGCISALGPTVHHFWSALSEARSGIQPLRCVEPGGLRFSHGAEVRDFDPAAHFEPQRLELLDRFAQFAVVSAREAVRDAGLDWTPSRRERAAVICGCAIGGQGSQDAQFVELYRRNRDRVHPLTIPRVMSCAGASHIAMEFGLTGPAFTISSACASANHAIGQALGMLRAGQADVALAGGSEAPFGYASLKAWEALRVIAPDTCRPFSLDRKGMILGEGGGMLVLETLDAARARGARIYAEIAGSGFSADAHHITQPAVAGPARAMRAALADGGLASESIGYVNAHGTGTLGNDQTETRAIRDVFGAHARALAVSSTKSLHGHALGAAGAIEAVATVLALHHGVLPPTANFTAPDPECDLDVIPNHARETRV</sequence>
<protein>
    <recommendedName>
        <fullName evidence="11">Nodulation protein E</fullName>
    </recommendedName>
    <alternativeName>
        <fullName evidence="12">Host-specificity of nodulation protein B</fullName>
    </alternativeName>
</protein>
<dbReference type="CDD" id="cd00834">
    <property type="entry name" value="KAS_I_II"/>
    <property type="match status" value="1"/>
</dbReference>
<feature type="non-terminal residue" evidence="14">
    <location>
        <position position="380"/>
    </location>
</feature>
<evidence type="ECO:0000313" key="14">
    <source>
        <dbReference type="EMBL" id="TMQ67813.1"/>
    </source>
</evidence>
<proteinExistence type="inferred from homology"/>
<dbReference type="SMART" id="SM00825">
    <property type="entry name" value="PKS_KS"/>
    <property type="match status" value="1"/>
</dbReference>
<dbReference type="InterPro" id="IPR014031">
    <property type="entry name" value="Ketoacyl_synth_C"/>
</dbReference>
<evidence type="ECO:0000256" key="11">
    <source>
        <dbReference type="ARBA" id="ARBA00039445"/>
    </source>
</evidence>
<dbReference type="PROSITE" id="PS00606">
    <property type="entry name" value="KS3_1"/>
    <property type="match status" value="1"/>
</dbReference>
<evidence type="ECO:0000256" key="4">
    <source>
        <dbReference type="ARBA" id="ARBA00022475"/>
    </source>
</evidence>
<keyword evidence="6" id="KW-0808">Transferase</keyword>
<comment type="subcellular location">
    <subcellularLocation>
        <location evidence="1">Cell inner membrane</location>
    </subcellularLocation>
</comment>
<evidence type="ECO:0000256" key="7">
    <source>
        <dbReference type="ARBA" id="ARBA00022692"/>
    </source>
</evidence>
<dbReference type="InterPro" id="IPR000794">
    <property type="entry name" value="Beta-ketoacyl_synthase"/>
</dbReference>
<gene>
    <name evidence="14" type="ORF">E6K80_14895</name>
</gene>
<reference evidence="14 15" key="1">
    <citation type="journal article" date="2019" name="Nat. Microbiol.">
        <title>Mediterranean grassland soil C-N compound turnover is dependent on rainfall and depth, and is mediated by genomically divergent microorganisms.</title>
        <authorList>
            <person name="Diamond S."/>
            <person name="Andeer P.F."/>
            <person name="Li Z."/>
            <person name="Crits-Christoph A."/>
            <person name="Burstein D."/>
            <person name="Anantharaman K."/>
            <person name="Lane K.R."/>
            <person name="Thomas B.C."/>
            <person name="Pan C."/>
            <person name="Northen T.R."/>
            <person name="Banfield J.F."/>
        </authorList>
    </citation>
    <scope>NUCLEOTIDE SEQUENCE [LARGE SCALE GENOMIC DNA]</scope>
    <source>
        <strain evidence="14">WS_10</strain>
    </source>
</reference>
<feature type="domain" description="Ketosynthase family 3 (KS3)" evidence="13">
    <location>
        <begin position="1"/>
        <end position="380"/>
    </location>
</feature>